<dbReference type="Gene3D" id="1.10.150.240">
    <property type="entry name" value="Putative phosphatase, domain 2"/>
    <property type="match status" value="1"/>
</dbReference>
<evidence type="ECO:0000256" key="3">
    <source>
        <dbReference type="ARBA" id="ARBA00038334"/>
    </source>
</evidence>
<dbReference type="InterPro" id="IPR011945">
    <property type="entry name" value="HAD-SF_ppase_IA/epoxid_hydro_N"/>
</dbReference>
<dbReference type="Pfam" id="PF00702">
    <property type="entry name" value="Hydrolase"/>
    <property type="match status" value="1"/>
</dbReference>
<dbReference type="PANTHER" id="PTHR43329">
    <property type="entry name" value="EPOXIDE HYDROLASE"/>
    <property type="match status" value="1"/>
</dbReference>
<keyword evidence="2" id="KW-0007">Acetylation</keyword>
<feature type="domain" description="AB hydrolase-1" evidence="4">
    <location>
        <begin position="323"/>
        <end position="601"/>
    </location>
</feature>
<dbReference type="InterPro" id="IPR023198">
    <property type="entry name" value="PGP-like_dom2"/>
</dbReference>
<dbReference type="Pfam" id="PF00561">
    <property type="entry name" value="Abhydrolase_1"/>
    <property type="match status" value="1"/>
</dbReference>
<comment type="caution">
    <text evidence="5">The sequence shown here is derived from an EMBL/GenBank/DDBJ whole genome shotgun (WGS) entry which is preliminary data.</text>
</comment>
<name>A0AAW1CD09_CROAD</name>
<dbReference type="Gene3D" id="3.40.50.1820">
    <property type="entry name" value="alpha/beta hydrolase"/>
    <property type="match status" value="1"/>
</dbReference>
<evidence type="ECO:0000313" key="6">
    <source>
        <dbReference type="Proteomes" id="UP001474421"/>
    </source>
</evidence>
<dbReference type="PRINTS" id="PR00412">
    <property type="entry name" value="EPOXHYDRLASE"/>
</dbReference>
<dbReference type="NCBIfam" id="TIGR02247">
    <property type="entry name" value="HAD-1A3-hyp"/>
    <property type="match status" value="1"/>
</dbReference>
<dbReference type="InterPro" id="IPR000073">
    <property type="entry name" value="AB_hydrolase_1"/>
</dbReference>
<sequence length="627" mass="70367">MKNEKSITEQATTYSARTQNTFEKDQTYRLWFEGGRCESPRAWPNEFLHSGEVASGWLARRAMAGKRPLVVLFDLGGVLLGSSQIVFRNLEKTLGLPGDFFQKVIRHGGSDGPFSKGMTGQIGLTQLLADFEDDCKKVSSTSNIPFPENFSLGENFVEMMAKSGFSVPFLKAAMLLKKNGFRIAVLTNNWIDDTPSRHHTGFALCLLRKYFDTVIESCRIGLQKPDPKIYEYTLHELKATPEEVIFLDDIGANLKPAQKMGMTTILVKDTDSALKQLQDLTGVQLLDQEEYLPSACEPQDVAHGFVKIKPDTELHFVEMGSGPVICLCHGFPESWFSWRFQIPALADAGFRVIALQMKGYGNSVGPPDVEAYSQEEICKDLVIFLDKMSIVQATFIGHDWGGATVWNMALFYPERVKAVAGINTPYSPSKPGVDIVKRLEAIPVFDYQFYFQELGVAEAELEKNINRTLKIMIRSSRKEDKIEGLSLSTIGVRKRGGLLVGLPEDPPPTSLLPEPVLQCYVQQYQKSGFRGPLNWYRNMERNWSWGASAQGRKITVPALMVTAGKDRVLSPEMSKHMEKWIPQLTRGHIEECGHFTQMERPAALNKILIEWLEDVHKNASLQTTAKL</sequence>
<comment type="similarity">
    <text evidence="3">Belongs to the AB hydrolase superfamily. Epoxide hydrolase family.</text>
</comment>
<accession>A0AAW1CD09</accession>
<dbReference type="InterPro" id="IPR023214">
    <property type="entry name" value="HAD_sf"/>
</dbReference>
<dbReference type="InterPro" id="IPR000639">
    <property type="entry name" value="Epox_hydrolase-like"/>
</dbReference>
<evidence type="ECO:0000313" key="5">
    <source>
        <dbReference type="EMBL" id="KAK9412255.1"/>
    </source>
</evidence>
<evidence type="ECO:0000256" key="2">
    <source>
        <dbReference type="ARBA" id="ARBA00022990"/>
    </source>
</evidence>
<dbReference type="Proteomes" id="UP001474421">
    <property type="component" value="Unassembled WGS sequence"/>
</dbReference>
<dbReference type="SFLD" id="SFLDS00003">
    <property type="entry name" value="Haloacid_Dehalogenase"/>
    <property type="match status" value="1"/>
</dbReference>
<proteinExistence type="inferred from homology"/>
<dbReference type="InterPro" id="IPR006439">
    <property type="entry name" value="HAD-SF_hydro_IA"/>
</dbReference>
<reference evidence="5 6" key="1">
    <citation type="journal article" date="2024" name="Proc. Natl. Acad. Sci. U.S.A.">
        <title>The genetic regulatory architecture and epigenomic basis for age-related changes in rattlesnake venom.</title>
        <authorList>
            <person name="Hogan M.P."/>
            <person name="Holding M.L."/>
            <person name="Nystrom G.S."/>
            <person name="Colston T.J."/>
            <person name="Bartlett D.A."/>
            <person name="Mason A.J."/>
            <person name="Ellsworth S.A."/>
            <person name="Rautsaw R.M."/>
            <person name="Lawrence K.C."/>
            <person name="Strickland J.L."/>
            <person name="He B."/>
            <person name="Fraser P."/>
            <person name="Margres M.J."/>
            <person name="Gilbert D.M."/>
            <person name="Gibbs H.L."/>
            <person name="Parkinson C.L."/>
            <person name="Rokyta D.R."/>
        </authorList>
    </citation>
    <scope>NUCLEOTIDE SEQUENCE [LARGE SCALE GENOMIC DNA]</scope>
    <source>
        <strain evidence="5">DRR0105</strain>
    </source>
</reference>
<dbReference type="FunFam" id="3.40.50.1820:FF:000067">
    <property type="entry name" value="Bifunctional epoxide hydrolase 2"/>
    <property type="match status" value="1"/>
</dbReference>
<organism evidence="5 6">
    <name type="scientific">Crotalus adamanteus</name>
    <name type="common">Eastern diamondback rattlesnake</name>
    <dbReference type="NCBI Taxonomy" id="8729"/>
    <lineage>
        <taxon>Eukaryota</taxon>
        <taxon>Metazoa</taxon>
        <taxon>Chordata</taxon>
        <taxon>Craniata</taxon>
        <taxon>Vertebrata</taxon>
        <taxon>Euteleostomi</taxon>
        <taxon>Lepidosauria</taxon>
        <taxon>Squamata</taxon>
        <taxon>Bifurcata</taxon>
        <taxon>Unidentata</taxon>
        <taxon>Episquamata</taxon>
        <taxon>Toxicofera</taxon>
        <taxon>Serpentes</taxon>
        <taxon>Colubroidea</taxon>
        <taxon>Viperidae</taxon>
        <taxon>Crotalinae</taxon>
        <taxon>Crotalus</taxon>
    </lineage>
</organism>
<dbReference type="SFLD" id="SFLDG01129">
    <property type="entry name" value="C1.5:_HAD__Beta-PGM__Phosphata"/>
    <property type="match status" value="1"/>
</dbReference>
<dbReference type="SUPFAM" id="SSF56784">
    <property type="entry name" value="HAD-like"/>
    <property type="match status" value="1"/>
</dbReference>
<evidence type="ECO:0000259" key="4">
    <source>
        <dbReference type="Pfam" id="PF00561"/>
    </source>
</evidence>
<dbReference type="NCBIfam" id="TIGR01509">
    <property type="entry name" value="HAD-SF-IA-v3"/>
    <property type="match status" value="1"/>
</dbReference>
<protein>
    <submittedName>
        <fullName evidence="5">Bifunctional epoxide hydrolase 2</fullName>
    </submittedName>
</protein>
<gene>
    <name evidence="5" type="ORF">NXF25_003430</name>
</gene>
<dbReference type="CDD" id="cd02603">
    <property type="entry name" value="HAD_sEH-N_like"/>
    <property type="match status" value="1"/>
</dbReference>
<dbReference type="InterPro" id="IPR036412">
    <property type="entry name" value="HAD-like_sf"/>
</dbReference>
<evidence type="ECO:0000256" key="1">
    <source>
        <dbReference type="ARBA" id="ARBA00022801"/>
    </source>
</evidence>
<dbReference type="SUPFAM" id="SSF53474">
    <property type="entry name" value="alpha/beta-Hydrolases"/>
    <property type="match status" value="1"/>
</dbReference>
<dbReference type="InterPro" id="IPR029058">
    <property type="entry name" value="AB_hydrolase_fold"/>
</dbReference>
<keyword evidence="6" id="KW-1185">Reference proteome</keyword>
<dbReference type="AlphaFoldDB" id="A0AAW1CD09"/>
<dbReference type="GO" id="GO:0004301">
    <property type="term" value="F:epoxide hydrolase activity"/>
    <property type="evidence" value="ECO:0007669"/>
    <property type="project" value="UniProtKB-ARBA"/>
</dbReference>
<dbReference type="EMBL" id="JAOTOJ010000001">
    <property type="protein sequence ID" value="KAK9412255.1"/>
    <property type="molecule type" value="Genomic_DNA"/>
</dbReference>
<dbReference type="PRINTS" id="PR00111">
    <property type="entry name" value="ABHYDROLASE"/>
</dbReference>
<dbReference type="Gene3D" id="3.40.50.1000">
    <property type="entry name" value="HAD superfamily/HAD-like"/>
    <property type="match status" value="1"/>
</dbReference>
<keyword evidence="1 5" id="KW-0378">Hydrolase</keyword>